<dbReference type="Pfam" id="PF20028">
    <property type="entry name" value="VMAP-C"/>
    <property type="match status" value="1"/>
</dbReference>
<proteinExistence type="predicted"/>
<dbReference type="EMBL" id="RCBY01000163">
    <property type="protein sequence ID" value="RQH31831.1"/>
    <property type="molecule type" value="Genomic_DNA"/>
</dbReference>
<dbReference type="InterPro" id="IPR045450">
    <property type="entry name" value="VMAP_C"/>
</dbReference>
<evidence type="ECO:0000313" key="4">
    <source>
        <dbReference type="Proteomes" id="UP000269154"/>
    </source>
</evidence>
<dbReference type="Gene3D" id="2.40.10.120">
    <property type="match status" value="1"/>
</dbReference>
<gene>
    <name evidence="3" type="ORF">D5R40_22965</name>
</gene>
<feature type="domain" description="vWA-MoxR associated protein C-terminal" evidence="2">
    <location>
        <begin position="334"/>
        <end position="558"/>
    </location>
</feature>
<feature type="domain" description="vWA-MoxR associated protein middle region 1" evidence="1">
    <location>
        <begin position="215"/>
        <end position="323"/>
    </location>
</feature>
<evidence type="ECO:0000259" key="1">
    <source>
        <dbReference type="Pfam" id="PF19963"/>
    </source>
</evidence>
<dbReference type="InterPro" id="IPR045440">
    <property type="entry name" value="VMAP-M1"/>
</dbReference>
<reference evidence="3 4" key="1">
    <citation type="journal article" date="2018" name="ACS Chem. Biol.">
        <title>Ketoreductase domain dysfunction expands chemodiversity: malyngamide biosynthesis in the cyanobacterium Okeania hirsuta.</title>
        <authorList>
            <person name="Moss N.A."/>
            <person name="Leao T."/>
            <person name="Rankin M."/>
            <person name="McCullough T.M."/>
            <person name="Qu P."/>
            <person name="Korobeynikov A."/>
            <person name="Smith J.L."/>
            <person name="Gerwick L."/>
            <person name="Gerwick W.H."/>
        </authorList>
    </citation>
    <scope>NUCLEOTIDE SEQUENCE [LARGE SCALE GENOMIC DNA]</scope>
    <source>
        <strain evidence="3 4">PAB10Feb10-1</strain>
    </source>
</reference>
<organism evidence="3 4">
    <name type="scientific">Okeania hirsuta</name>
    <dbReference type="NCBI Taxonomy" id="1458930"/>
    <lineage>
        <taxon>Bacteria</taxon>
        <taxon>Bacillati</taxon>
        <taxon>Cyanobacteriota</taxon>
        <taxon>Cyanophyceae</taxon>
        <taxon>Oscillatoriophycideae</taxon>
        <taxon>Oscillatoriales</taxon>
        <taxon>Microcoleaceae</taxon>
        <taxon>Okeania</taxon>
    </lineage>
</organism>
<accession>A0A3N6R8N5</accession>
<dbReference type="Pfam" id="PF19963">
    <property type="entry name" value="VMAP-M1"/>
    <property type="match status" value="1"/>
</dbReference>
<sequence>MIRMLEESIVLISSASKEEPEVNNIGTGFPFYREKIYTYLLTCAHVVKDVGGDGNVLVNNIPAEIVAIGDVKSFDLAVLRVEGLLHIPLLQLICLSEAKERSFQIAGNYLYGEENKRRLEIISGVLGKKDFLTQSNERVIAWELLITQSDCLKKGHSGAPIVDLKTGFVLGVATNKEREGKVGLAISVEALKKIWSEIPPTFDLQFQLNSLVFSAEEKDWKIFQKVYGNCCPEDWPYTDPQNIKEMINYLLDMPPRKNSYSSLIEFIARLLIEPEIKKSEYYQQLKNWGENNYTDLDKLLEKLKNVREEQQTSYLKSCLMIYVKPSCLEKDNRRYLVSAWFIPNREKYNYQNPENCYFLETKKDDFSRAEIINLLKDFWDESDKYVPQSHGEQKTIVELFLPRELLTQAVELWEIEPLEDLEPVGVDNQVVIRSSQRLEKNYLKNRYRNKWMNRWNYLSEKLHDFCHCCLTEECNDEALILKLTQTPCPETLKKIDQAAIPVAIWFRNNIEDVECINSIFAVKVKDLLEEVKQQRKTAFEEKQSQHIGNHISLFWEDPNSIPPNIYYSMP</sequence>
<name>A0A3N6R8N5_9CYAN</name>
<dbReference type="SUPFAM" id="SSF50494">
    <property type="entry name" value="Trypsin-like serine proteases"/>
    <property type="match status" value="1"/>
</dbReference>
<comment type="caution">
    <text evidence="3">The sequence shown here is derived from an EMBL/GenBank/DDBJ whole genome shotgun (WGS) entry which is preliminary data.</text>
</comment>
<dbReference type="Proteomes" id="UP000269154">
    <property type="component" value="Unassembled WGS sequence"/>
</dbReference>
<dbReference type="OrthoDB" id="466389at2"/>
<dbReference type="InterPro" id="IPR009003">
    <property type="entry name" value="Peptidase_S1_PA"/>
</dbReference>
<evidence type="ECO:0000259" key="2">
    <source>
        <dbReference type="Pfam" id="PF20028"/>
    </source>
</evidence>
<dbReference type="Pfam" id="PF13365">
    <property type="entry name" value="Trypsin_2"/>
    <property type="match status" value="1"/>
</dbReference>
<protein>
    <submittedName>
        <fullName evidence="3">Serine protease</fullName>
    </submittedName>
</protein>
<dbReference type="AlphaFoldDB" id="A0A3N6R8N5"/>
<keyword evidence="4" id="KW-1185">Reference proteome</keyword>
<dbReference type="GO" id="GO:0006508">
    <property type="term" value="P:proteolysis"/>
    <property type="evidence" value="ECO:0007669"/>
    <property type="project" value="UniProtKB-KW"/>
</dbReference>
<keyword evidence="3" id="KW-0378">Hydrolase</keyword>
<keyword evidence="3" id="KW-0645">Protease</keyword>
<dbReference type="GO" id="GO:0008233">
    <property type="term" value="F:peptidase activity"/>
    <property type="evidence" value="ECO:0007669"/>
    <property type="project" value="UniProtKB-KW"/>
</dbReference>
<evidence type="ECO:0000313" key="3">
    <source>
        <dbReference type="EMBL" id="RQH31831.1"/>
    </source>
</evidence>